<dbReference type="InterPro" id="IPR045473">
    <property type="entry name" value="ASM_C"/>
</dbReference>
<evidence type="ECO:0000313" key="11">
    <source>
        <dbReference type="EMBL" id="KAL0078471.1"/>
    </source>
</evidence>
<sequence length="633" mass="71447">MRRNYILLASLASLILAHANPLYQTPFNTPNTVQQQLDHATDEWINADSASSCNACISLLQMLKNLSFVSEKLMVSSLINACVRTKKVHPDVCKGAIEEQAPILRQVLKTMDISGRDGRLMCAAVVNSCPYPAVEPYNVIFPKPKPKMSFQKPSVGKTFTVLQLSDWHIDPEYEAGSEVACDKPICCRSSSTDYNNITVPASKWGAYNCDAPYALIESMLDFIPTIAPNIEFGILTGDVPPHEVWSTLPILKTRLIQDASFTMLHNHFDSPFHINTVLYPAVGNHEAAPTNIFPLKSSSLPKEPGKKYLDLQWLYKSLSKSWRGWLSYGTNTEVENNSANYAVRPINGLKLISLNTNFCYTLNWWLYEHPIERDPNGVLAWLVDQLQDSEDQNERVWIIGHVAPGDITCFHDYSNYYHQIIERYAPHVIAGQFFGHTHMDELQLFYKNSQKNASEAISVAYVAPSITPYEDVNPGFRIYTIDSETFEVVDSITYVADLDKADTWEDGPNWHIEYSAREAYNSAIAPLNSISEPLSPAWWHNVTVAMESDANTFDQYWNYRTKSAPEVPECGEDCRASTICNIRAGKSELRCDFGQDVLFGKDQDISEAKVYPQEHHVCGLNLMSAQERKKMHS</sequence>
<keyword evidence="6" id="KW-1015">Disulfide bond</keyword>
<dbReference type="InterPro" id="IPR029052">
    <property type="entry name" value="Metallo-depent_PP-like"/>
</dbReference>
<evidence type="ECO:0000256" key="6">
    <source>
        <dbReference type="ARBA" id="ARBA00023157"/>
    </source>
</evidence>
<dbReference type="Pfam" id="PF19272">
    <property type="entry name" value="ASMase_C"/>
    <property type="match status" value="1"/>
</dbReference>
<protein>
    <recommendedName>
        <fullName evidence="8">Sphingomyelin phosphodiesterase</fullName>
    </recommendedName>
</protein>
<evidence type="ECO:0000259" key="10">
    <source>
        <dbReference type="PROSITE" id="PS50015"/>
    </source>
</evidence>
<gene>
    <name evidence="11" type="ORF">J3Q64DRAFT_1284529</name>
</gene>
<feature type="signal peptide" evidence="9">
    <location>
        <begin position="1"/>
        <end position="19"/>
    </location>
</feature>
<accession>A0ABR3APN2</accession>
<keyword evidence="7" id="KW-0325">Glycoprotein</keyword>
<keyword evidence="8" id="KW-0326">Glycosidase</keyword>
<dbReference type="InterPro" id="IPR041805">
    <property type="entry name" value="ASMase/PPN1_MPP"/>
</dbReference>
<dbReference type="PROSITE" id="PS50015">
    <property type="entry name" value="SAP_B"/>
    <property type="match status" value="1"/>
</dbReference>
<dbReference type="PANTHER" id="PTHR10340">
    <property type="entry name" value="SPHINGOMYELIN PHOSPHODIESTERASE"/>
    <property type="match status" value="1"/>
</dbReference>
<dbReference type="EMBL" id="JBCLYO010000025">
    <property type="protein sequence ID" value="KAL0078471.1"/>
    <property type="molecule type" value="Genomic_DNA"/>
</dbReference>
<evidence type="ECO:0000313" key="12">
    <source>
        <dbReference type="Proteomes" id="UP001448207"/>
    </source>
</evidence>
<feature type="chain" id="PRO_5046894168" description="Sphingomyelin phosphodiesterase" evidence="9">
    <location>
        <begin position="20"/>
        <end position="633"/>
    </location>
</feature>
<keyword evidence="4 8" id="KW-0378">Hydrolase</keyword>
<reference evidence="11 12" key="1">
    <citation type="submission" date="2024-04" db="EMBL/GenBank/DDBJ databases">
        <title>Symmetric and asymmetric DNA N6-adenine methylation regulates different biological responses in Mucorales.</title>
        <authorList>
            <consortium name="Lawrence Berkeley National Laboratory"/>
            <person name="Lax C."/>
            <person name="Mondo S.J."/>
            <person name="Osorio-Concepcion M."/>
            <person name="Muszewska A."/>
            <person name="Corrochano-Luque M."/>
            <person name="Gutierrez G."/>
            <person name="Riley R."/>
            <person name="Lipzen A."/>
            <person name="Guo J."/>
            <person name="Hundley H."/>
            <person name="Amirebrahimi M."/>
            <person name="Ng V."/>
            <person name="Lorenzo-Gutierrez D."/>
            <person name="Binder U."/>
            <person name="Yang J."/>
            <person name="Song Y."/>
            <person name="Canovas D."/>
            <person name="Navarro E."/>
            <person name="Freitag M."/>
            <person name="Gabaldon T."/>
            <person name="Grigoriev I.V."/>
            <person name="Corrochano L.M."/>
            <person name="Nicolas F.E."/>
            <person name="Garre V."/>
        </authorList>
    </citation>
    <scope>NUCLEOTIDE SEQUENCE [LARGE SCALE GENOMIC DNA]</scope>
    <source>
        <strain evidence="11 12">L51</strain>
    </source>
</reference>
<dbReference type="PANTHER" id="PTHR10340:SF34">
    <property type="entry name" value="SPHINGOMYELIN PHOSPHODIESTERASE"/>
    <property type="match status" value="1"/>
</dbReference>
<comment type="function">
    <text evidence="8">Converts sphingomyelin to ceramide.</text>
</comment>
<name>A0ABR3APN2_PHYBL</name>
<evidence type="ECO:0000256" key="9">
    <source>
        <dbReference type="SAM" id="SignalP"/>
    </source>
</evidence>
<proteinExistence type="inferred from homology"/>
<evidence type="ECO:0000256" key="2">
    <source>
        <dbReference type="ARBA" id="ARBA00022723"/>
    </source>
</evidence>
<comment type="caution">
    <text evidence="11">The sequence shown here is derived from an EMBL/GenBank/DDBJ whole genome shotgun (WGS) entry which is preliminary data.</text>
</comment>
<comment type="similarity">
    <text evidence="8">Belongs to the acid sphingomyelinase family.</text>
</comment>
<dbReference type="Proteomes" id="UP001448207">
    <property type="component" value="Unassembled WGS sequence"/>
</dbReference>
<dbReference type="InterPro" id="IPR011160">
    <property type="entry name" value="Sphingomy_PDE"/>
</dbReference>
<keyword evidence="3 9" id="KW-0732">Signal</keyword>
<evidence type="ECO:0000256" key="1">
    <source>
        <dbReference type="ARBA" id="ARBA00001947"/>
    </source>
</evidence>
<dbReference type="Gene3D" id="3.60.21.10">
    <property type="match status" value="1"/>
</dbReference>
<keyword evidence="5" id="KW-0862">Zinc</keyword>
<dbReference type="CDD" id="cd00842">
    <property type="entry name" value="MPP_ASMase"/>
    <property type="match status" value="1"/>
</dbReference>
<evidence type="ECO:0000256" key="7">
    <source>
        <dbReference type="ARBA" id="ARBA00023180"/>
    </source>
</evidence>
<comment type="cofactor">
    <cofactor evidence="1">
        <name>Zn(2+)</name>
        <dbReference type="ChEBI" id="CHEBI:29105"/>
    </cofactor>
</comment>
<keyword evidence="2" id="KW-0479">Metal-binding</keyword>
<feature type="domain" description="Saposin B-type" evidence="10">
    <location>
        <begin position="49"/>
        <end position="133"/>
    </location>
</feature>
<evidence type="ECO:0000256" key="8">
    <source>
        <dbReference type="PIRNR" id="PIRNR000948"/>
    </source>
</evidence>
<dbReference type="SUPFAM" id="SSF56300">
    <property type="entry name" value="Metallo-dependent phosphatases"/>
    <property type="match status" value="1"/>
</dbReference>
<evidence type="ECO:0000256" key="4">
    <source>
        <dbReference type="ARBA" id="ARBA00022801"/>
    </source>
</evidence>
<dbReference type="PIRSF" id="PIRSF000948">
    <property type="entry name" value="Sphingomy_PDE"/>
    <property type="match status" value="1"/>
</dbReference>
<evidence type="ECO:0000256" key="3">
    <source>
        <dbReference type="ARBA" id="ARBA00022729"/>
    </source>
</evidence>
<evidence type="ECO:0000256" key="5">
    <source>
        <dbReference type="ARBA" id="ARBA00022833"/>
    </source>
</evidence>
<keyword evidence="12" id="KW-1185">Reference proteome</keyword>
<organism evidence="11 12">
    <name type="scientific">Phycomyces blakesleeanus</name>
    <dbReference type="NCBI Taxonomy" id="4837"/>
    <lineage>
        <taxon>Eukaryota</taxon>
        <taxon>Fungi</taxon>
        <taxon>Fungi incertae sedis</taxon>
        <taxon>Mucoromycota</taxon>
        <taxon>Mucoromycotina</taxon>
        <taxon>Mucoromycetes</taxon>
        <taxon>Mucorales</taxon>
        <taxon>Phycomycetaceae</taxon>
        <taxon>Phycomyces</taxon>
    </lineage>
</organism>
<dbReference type="InterPro" id="IPR008139">
    <property type="entry name" value="SaposinB_dom"/>
</dbReference>